<reference evidence="3" key="3">
    <citation type="submission" date="2015-06" db="UniProtKB">
        <authorList>
            <consortium name="EnsemblMetazoa"/>
        </authorList>
    </citation>
    <scope>IDENTIFICATION</scope>
</reference>
<dbReference type="EnsemblMetazoa" id="CapteT197806">
    <property type="protein sequence ID" value="CapteP197806"/>
    <property type="gene ID" value="CapteG197806"/>
</dbReference>
<dbReference type="AlphaFoldDB" id="R7TRA9"/>
<organism evidence="2">
    <name type="scientific">Capitella teleta</name>
    <name type="common">Polychaete worm</name>
    <dbReference type="NCBI Taxonomy" id="283909"/>
    <lineage>
        <taxon>Eukaryota</taxon>
        <taxon>Metazoa</taxon>
        <taxon>Spiralia</taxon>
        <taxon>Lophotrochozoa</taxon>
        <taxon>Annelida</taxon>
        <taxon>Polychaeta</taxon>
        <taxon>Sedentaria</taxon>
        <taxon>Scolecida</taxon>
        <taxon>Capitellidae</taxon>
        <taxon>Capitella</taxon>
    </lineage>
</organism>
<dbReference type="Proteomes" id="UP000014760">
    <property type="component" value="Unassembled WGS sequence"/>
</dbReference>
<dbReference type="EMBL" id="AMQN01002563">
    <property type="status" value="NOT_ANNOTATED_CDS"/>
    <property type="molecule type" value="Genomic_DNA"/>
</dbReference>
<evidence type="ECO:0000256" key="1">
    <source>
        <dbReference type="SAM" id="SignalP"/>
    </source>
</evidence>
<reference evidence="2 4" key="2">
    <citation type="journal article" date="2013" name="Nature">
        <title>Insights into bilaterian evolution from three spiralian genomes.</title>
        <authorList>
            <person name="Simakov O."/>
            <person name="Marletaz F."/>
            <person name="Cho S.J."/>
            <person name="Edsinger-Gonzales E."/>
            <person name="Havlak P."/>
            <person name="Hellsten U."/>
            <person name="Kuo D.H."/>
            <person name="Larsson T."/>
            <person name="Lv J."/>
            <person name="Arendt D."/>
            <person name="Savage R."/>
            <person name="Osoegawa K."/>
            <person name="de Jong P."/>
            <person name="Grimwood J."/>
            <person name="Chapman J.A."/>
            <person name="Shapiro H."/>
            <person name="Aerts A."/>
            <person name="Otillar R.P."/>
            <person name="Terry A.Y."/>
            <person name="Boore J.L."/>
            <person name="Grigoriev I.V."/>
            <person name="Lindberg D.R."/>
            <person name="Seaver E.C."/>
            <person name="Weisblat D.A."/>
            <person name="Putnam N.H."/>
            <person name="Rokhsar D.S."/>
        </authorList>
    </citation>
    <scope>NUCLEOTIDE SEQUENCE</scope>
    <source>
        <strain evidence="2 4">I ESC-2004</strain>
    </source>
</reference>
<reference evidence="4" key="1">
    <citation type="submission" date="2012-12" db="EMBL/GenBank/DDBJ databases">
        <authorList>
            <person name="Hellsten U."/>
            <person name="Grimwood J."/>
            <person name="Chapman J.A."/>
            <person name="Shapiro H."/>
            <person name="Aerts A."/>
            <person name="Otillar R.P."/>
            <person name="Terry A.Y."/>
            <person name="Boore J.L."/>
            <person name="Simakov O."/>
            <person name="Marletaz F."/>
            <person name="Cho S.-J."/>
            <person name="Edsinger-Gonzales E."/>
            <person name="Havlak P."/>
            <person name="Kuo D.-H."/>
            <person name="Larsson T."/>
            <person name="Lv J."/>
            <person name="Arendt D."/>
            <person name="Savage R."/>
            <person name="Osoegawa K."/>
            <person name="de Jong P."/>
            <person name="Lindberg D.R."/>
            <person name="Seaver E.C."/>
            <person name="Weisblat D.A."/>
            <person name="Putnam N.H."/>
            <person name="Grigoriev I.V."/>
            <person name="Rokhsar D.S."/>
        </authorList>
    </citation>
    <scope>NUCLEOTIDE SEQUENCE</scope>
    <source>
        <strain evidence="4">I ESC-2004</strain>
    </source>
</reference>
<feature type="signal peptide" evidence="1">
    <location>
        <begin position="1"/>
        <end position="18"/>
    </location>
</feature>
<feature type="chain" id="PRO_5008787267" description="WAP domain-containing protein" evidence="1">
    <location>
        <begin position="19"/>
        <end position="133"/>
    </location>
</feature>
<sequence length="133" mass="14714">MKMKVFVLVVCLVAICAAQDAEVQDEEPQEDSCEYKCRERFCVDCKDDCQVNCIGKGTPGLCISDCKQNCEERCNAKCEIRCNAPRPKPPPFIGMEACLSMCKNFKCREDPDGCDATCNTSCENMKAASLSSQ</sequence>
<accession>R7TRA9</accession>
<evidence type="ECO:0000313" key="3">
    <source>
        <dbReference type="EnsemblMetazoa" id="CapteP197806"/>
    </source>
</evidence>
<gene>
    <name evidence="2" type="ORF">CAPTEDRAFT_197806</name>
</gene>
<keyword evidence="1" id="KW-0732">Signal</keyword>
<evidence type="ECO:0000313" key="2">
    <source>
        <dbReference type="EMBL" id="ELT94031.1"/>
    </source>
</evidence>
<evidence type="ECO:0008006" key="5">
    <source>
        <dbReference type="Google" id="ProtNLM"/>
    </source>
</evidence>
<dbReference type="HOGENOM" id="CLU_1961645_0_0_1"/>
<proteinExistence type="predicted"/>
<keyword evidence="4" id="KW-1185">Reference proteome</keyword>
<protein>
    <recommendedName>
        <fullName evidence="5">WAP domain-containing protein</fullName>
    </recommendedName>
</protein>
<evidence type="ECO:0000313" key="4">
    <source>
        <dbReference type="Proteomes" id="UP000014760"/>
    </source>
</evidence>
<dbReference type="EMBL" id="KB309538">
    <property type="protein sequence ID" value="ELT94031.1"/>
    <property type="molecule type" value="Genomic_DNA"/>
</dbReference>
<name>R7TRA9_CAPTE</name>